<name>A0A1F8CLZ2_9BACT</name>
<gene>
    <name evidence="1" type="ORF">A2210_00160</name>
</gene>
<dbReference type="SUPFAM" id="SSF158446">
    <property type="entry name" value="IVS-encoded protein-like"/>
    <property type="match status" value="1"/>
</dbReference>
<dbReference type="InterPro" id="IPR012657">
    <property type="entry name" value="23S_rRNA-intervening_sequence"/>
</dbReference>
<accession>A0A1F8CLZ2</accession>
<comment type="caution">
    <text evidence="1">The sequence shown here is derived from an EMBL/GenBank/DDBJ whole genome shotgun (WGS) entry which is preliminary data.</text>
</comment>
<organism evidence="1 2">
    <name type="scientific">Candidatus Woesebacteria bacterium RIFOXYA1_FULL_40_18</name>
    <dbReference type="NCBI Taxonomy" id="1802532"/>
    <lineage>
        <taxon>Bacteria</taxon>
        <taxon>Candidatus Woeseibacteriota</taxon>
    </lineage>
</organism>
<dbReference type="InterPro" id="IPR036583">
    <property type="entry name" value="23S_rRNA_IVS_sf"/>
</dbReference>
<reference evidence="1 2" key="1">
    <citation type="journal article" date="2016" name="Nat. Commun.">
        <title>Thousands of microbial genomes shed light on interconnected biogeochemical processes in an aquifer system.</title>
        <authorList>
            <person name="Anantharaman K."/>
            <person name="Brown C.T."/>
            <person name="Hug L.A."/>
            <person name="Sharon I."/>
            <person name="Castelle C.J."/>
            <person name="Probst A.J."/>
            <person name="Thomas B.C."/>
            <person name="Singh A."/>
            <person name="Wilkins M.J."/>
            <person name="Karaoz U."/>
            <person name="Brodie E.L."/>
            <person name="Williams K.H."/>
            <person name="Hubbard S.S."/>
            <person name="Banfield J.F."/>
        </authorList>
    </citation>
    <scope>NUCLEOTIDE SEQUENCE [LARGE SCALE GENOMIC DNA]</scope>
</reference>
<proteinExistence type="predicted"/>
<protein>
    <recommendedName>
        <fullName evidence="3">Four helix bundle protein</fullName>
    </recommendedName>
</protein>
<dbReference type="NCBIfam" id="TIGR02436">
    <property type="entry name" value="four helix bundle protein"/>
    <property type="match status" value="1"/>
</dbReference>
<dbReference type="PANTHER" id="PTHR38471">
    <property type="entry name" value="FOUR HELIX BUNDLE PROTEIN"/>
    <property type="match status" value="1"/>
</dbReference>
<dbReference type="EMBL" id="MGHS01000016">
    <property type="protein sequence ID" value="OGM76889.1"/>
    <property type="molecule type" value="Genomic_DNA"/>
</dbReference>
<evidence type="ECO:0000313" key="2">
    <source>
        <dbReference type="Proteomes" id="UP000177855"/>
    </source>
</evidence>
<dbReference type="PANTHER" id="PTHR38471:SF2">
    <property type="entry name" value="FOUR HELIX BUNDLE PROTEIN"/>
    <property type="match status" value="1"/>
</dbReference>
<dbReference type="CDD" id="cd16377">
    <property type="entry name" value="23S_rRNA_IVP_like"/>
    <property type="match status" value="1"/>
</dbReference>
<sequence>MTITKIKNFTDLEAWQEAHKLVLLVYQVTKKYPREERFSLVDQTRRCTISISSNIAEGFSRHGIKEKIQFYYVAKGSLTELQNQLLVAKDIGYIKPSTFEQITAQSITVHKLINGLIRSLNTRYKLPNTK</sequence>
<dbReference type="Proteomes" id="UP000177855">
    <property type="component" value="Unassembled WGS sequence"/>
</dbReference>
<evidence type="ECO:0000313" key="1">
    <source>
        <dbReference type="EMBL" id="OGM76889.1"/>
    </source>
</evidence>
<dbReference type="Pfam" id="PF05635">
    <property type="entry name" value="23S_rRNA_IVP"/>
    <property type="match status" value="1"/>
</dbReference>
<dbReference type="Gene3D" id="1.20.1440.60">
    <property type="entry name" value="23S rRNA-intervening sequence"/>
    <property type="match status" value="1"/>
</dbReference>
<dbReference type="STRING" id="1802532.A2210_00160"/>
<evidence type="ECO:0008006" key="3">
    <source>
        <dbReference type="Google" id="ProtNLM"/>
    </source>
</evidence>
<dbReference type="AlphaFoldDB" id="A0A1F8CLZ2"/>